<dbReference type="Gene3D" id="6.10.250.590">
    <property type="match status" value="1"/>
</dbReference>
<feature type="signal peptide" evidence="4">
    <location>
        <begin position="1"/>
        <end position="23"/>
    </location>
</feature>
<comment type="similarity">
    <text evidence="2">Belongs to the glucagon family.</text>
</comment>
<proteinExistence type="inferred from homology"/>
<evidence type="ECO:0000256" key="1">
    <source>
        <dbReference type="ARBA" id="ARBA00004613"/>
    </source>
</evidence>
<dbReference type="RefSeq" id="XP_015263179.1">
    <property type="nucleotide sequence ID" value="XM_015407693.1"/>
</dbReference>
<evidence type="ECO:0000259" key="5">
    <source>
        <dbReference type="SMART" id="SM00070"/>
    </source>
</evidence>
<evidence type="ECO:0000256" key="3">
    <source>
        <dbReference type="ARBA" id="ARBA00022525"/>
    </source>
</evidence>
<protein>
    <submittedName>
        <fullName evidence="7">Exendin-3-like</fullName>
    </submittedName>
</protein>
<dbReference type="GeneID" id="107107394"/>
<evidence type="ECO:0000313" key="7">
    <source>
        <dbReference type="RefSeq" id="XP_015263179.1"/>
    </source>
</evidence>
<dbReference type="Pfam" id="PF00123">
    <property type="entry name" value="Hormone_2"/>
    <property type="match status" value="1"/>
</dbReference>
<name>A0ABM1JNZ2_GEKJA</name>
<dbReference type="Proteomes" id="UP000694871">
    <property type="component" value="Unplaced"/>
</dbReference>
<reference evidence="7" key="1">
    <citation type="submission" date="2025-08" db="UniProtKB">
        <authorList>
            <consortium name="RefSeq"/>
        </authorList>
    </citation>
    <scope>IDENTIFICATION</scope>
</reference>
<keyword evidence="3" id="KW-0964">Secreted</keyword>
<evidence type="ECO:0000313" key="6">
    <source>
        <dbReference type="Proteomes" id="UP000694871"/>
    </source>
</evidence>
<dbReference type="SMART" id="SM00070">
    <property type="entry name" value="GLUCA"/>
    <property type="match status" value="1"/>
</dbReference>
<evidence type="ECO:0000256" key="4">
    <source>
        <dbReference type="SAM" id="SignalP"/>
    </source>
</evidence>
<sequence length="83" mass="9170">MNKIEWLCVLGLVIATLLPVSHQTADEAGLEADVSKNVHDLNSRIKRHSDGTYTSDVSKSMDQDLAMKFLQQAIEGNLSKKSK</sequence>
<comment type="subcellular location">
    <subcellularLocation>
        <location evidence="1">Secreted</location>
    </subcellularLocation>
</comment>
<keyword evidence="6" id="KW-1185">Reference proteome</keyword>
<keyword evidence="4" id="KW-0732">Signal</keyword>
<organism evidence="6 7">
    <name type="scientific">Gekko japonicus</name>
    <name type="common">Schlegel's Japanese gecko</name>
    <dbReference type="NCBI Taxonomy" id="146911"/>
    <lineage>
        <taxon>Eukaryota</taxon>
        <taxon>Metazoa</taxon>
        <taxon>Chordata</taxon>
        <taxon>Craniata</taxon>
        <taxon>Vertebrata</taxon>
        <taxon>Euteleostomi</taxon>
        <taxon>Lepidosauria</taxon>
        <taxon>Squamata</taxon>
        <taxon>Bifurcata</taxon>
        <taxon>Gekkota</taxon>
        <taxon>Gekkonidae</taxon>
        <taxon>Gekkoninae</taxon>
        <taxon>Gekko</taxon>
    </lineage>
</organism>
<feature type="chain" id="PRO_5045355035" evidence="4">
    <location>
        <begin position="24"/>
        <end position="83"/>
    </location>
</feature>
<accession>A0ABM1JNZ2</accession>
<dbReference type="InterPro" id="IPR000532">
    <property type="entry name" value="Glucagon_GIP_secretin_VIP"/>
</dbReference>
<feature type="domain" description="Glucagon / GIP / secretin / VIP family" evidence="5">
    <location>
        <begin position="48"/>
        <end position="74"/>
    </location>
</feature>
<evidence type="ECO:0000256" key="2">
    <source>
        <dbReference type="ARBA" id="ARBA00008369"/>
    </source>
</evidence>
<gene>
    <name evidence="7" type="primary">LOC107107394</name>
</gene>